<protein>
    <submittedName>
        <fullName evidence="2">Uncharacterized protein</fullName>
    </submittedName>
</protein>
<feature type="region of interest" description="Disordered" evidence="1">
    <location>
        <begin position="146"/>
        <end position="176"/>
    </location>
</feature>
<evidence type="ECO:0000313" key="3">
    <source>
        <dbReference type="Proteomes" id="UP000287033"/>
    </source>
</evidence>
<reference evidence="2 3" key="1">
    <citation type="journal article" date="2018" name="Nat. Ecol. Evol.">
        <title>Shark genomes provide insights into elasmobranch evolution and the origin of vertebrates.</title>
        <authorList>
            <person name="Hara Y"/>
            <person name="Yamaguchi K"/>
            <person name="Onimaru K"/>
            <person name="Kadota M"/>
            <person name="Koyanagi M"/>
            <person name="Keeley SD"/>
            <person name="Tatsumi K"/>
            <person name="Tanaka K"/>
            <person name="Motone F"/>
            <person name="Kageyama Y"/>
            <person name="Nozu R"/>
            <person name="Adachi N"/>
            <person name="Nishimura O"/>
            <person name="Nakagawa R"/>
            <person name="Tanegashima C"/>
            <person name="Kiyatake I"/>
            <person name="Matsumoto R"/>
            <person name="Murakumo K"/>
            <person name="Nishida K"/>
            <person name="Terakita A"/>
            <person name="Kuratani S"/>
            <person name="Sato K"/>
            <person name="Hyodo S Kuraku.S."/>
        </authorList>
    </citation>
    <scope>NUCLEOTIDE SEQUENCE [LARGE SCALE GENOMIC DNA]</scope>
</reference>
<comment type="caution">
    <text evidence="2">The sequence shown here is derived from an EMBL/GenBank/DDBJ whole genome shotgun (WGS) entry which is preliminary data.</text>
</comment>
<dbReference type="AlphaFoldDB" id="A0A401TYP5"/>
<feature type="compositionally biased region" description="Basic residues" evidence="1">
    <location>
        <begin position="155"/>
        <end position="168"/>
    </location>
</feature>
<evidence type="ECO:0000256" key="1">
    <source>
        <dbReference type="SAM" id="MobiDB-lite"/>
    </source>
</evidence>
<evidence type="ECO:0000313" key="2">
    <source>
        <dbReference type="EMBL" id="GCC47781.1"/>
    </source>
</evidence>
<sequence length="176" mass="19463">MGAHASVQRDAATARAMGVEQWRNLGRDPGLRQRLDHDVALPRLVGLLVPVLDRAAAADAEMRTERRDALGALLRDPQQPPPVGMIAGDVLDLDGFTGQRIRHEDRLRSVDRDAVAAVADMVDGEDFSHGARRGRIRCCRRRPVSMTGTPGCRCSRARRQRPRYRRRSPGAPSRCG</sequence>
<organism evidence="2 3">
    <name type="scientific">Chiloscyllium punctatum</name>
    <name type="common">Brownbanded bambooshark</name>
    <name type="synonym">Hemiscyllium punctatum</name>
    <dbReference type="NCBI Taxonomy" id="137246"/>
    <lineage>
        <taxon>Eukaryota</taxon>
        <taxon>Metazoa</taxon>
        <taxon>Chordata</taxon>
        <taxon>Craniata</taxon>
        <taxon>Vertebrata</taxon>
        <taxon>Chondrichthyes</taxon>
        <taxon>Elasmobranchii</taxon>
        <taxon>Galeomorphii</taxon>
        <taxon>Galeoidea</taxon>
        <taxon>Orectolobiformes</taxon>
        <taxon>Hemiscylliidae</taxon>
        <taxon>Chiloscyllium</taxon>
    </lineage>
</organism>
<proteinExistence type="predicted"/>
<keyword evidence="3" id="KW-1185">Reference proteome</keyword>
<dbReference type="EMBL" id="BEZZ01220196">
    <property type="protein sequence ID" value="GCC47781.1"/>
    <property type="molecule type" value="Genomic_DNA"/>
</dbReference>
<dbReference type="Proteomes" id="UP000287033">
    <property type="component" value="Unassembled WGS sequence"/>
</dbReference>
<name>A0A401TYP5_CHIPU</name>
<gene>
    <name evidence="2" type="ORF">chiPu_0031828</name>
</gene>
<accession>A0A401TYP5</accession>